<evidence type="ECO:0000256" key="1">
    <source>
        <dbReference type="SAM" id="MobiDB-lite"/>
    </source>
</evidence>
<feature type="transmembrane region" description="Helical" evidence="2">
    <location>
        <begin position="33"/>
        <end position="52"/>
    </location>
</feature>
<keyword evidence="2" id="KW-1133">Transmembrane helix</keyword>
<feature type="domain" description="DUF6534" evidence="3">
    <location>
        <begin position="186"/>
        <end position="270"/>
    </location>
</feature>
<name>A0A427YWB1_9TREE</name>
<keyword evidence="2" id="KW-0812">Transmembrane</keyword>
<feature type="transmembrane region" description="Helical" evidence="2">
    <location>
        <begin position="64"/>
        <end position="87"/>
    </location>
</feature>
<feature type="region of interest" description="Disordered" evidence="1">
    <location>
        <begin position="314"/>
        <end position="357"/>
    </location>
</feature>
<gene>
    <name evidence="4" type="ORF">EHS25_000413</name>
</gene>
<feature type="transmembrane region" description="Helical" evidence="2">
    <location>
        <begin position="138"/>
        <end position="167"/>
    </location>
</feature>
<reference evidence="4 5" key="1">
    <citation type="submission" date="2018-11" db="EMBL/GenBank/DDBJ databases">
        <title>Genome sequence of Saitozyma podzolica DSM 27192.</title>
        <authorList>
            <person name="Aliyu H."/>
            <person name="Gorte O."/>
            <person name="Ochsenreither K."/>
        </authorList>
    </citation>
    <scope>NUCLEOTIDE SEQUENCE [LARGE SCALE GENOMIC DNA]</scope>
    <source>
        <strain evidence="4 5">DSM 27192</strain>
    </source>
</reference>
<evidence type="ECO:0000256" key="2">
    <source>
        <dbReference type="SAM" id="Phobius"/>
    </source>
</evidence>
<protein>
    <recommendedName>
        <fullName evidence="3">DUF6534 domain-containing protein</fullName>
    </recommendedName>
</protein>
<evidence type="ECO:0000313" key="5">
    <source>
        <dbReference type="Proteomes" id="UP000279259"/>
    </source>
</evidence>
<dbReference type="Proteomes" id="UP000279259">
    <property type="component" value="Unassembled WGS sequence"/>
</dbReference>
<dbReference type="PANTHER" id="PTHR40465:SF1">
    <property type="entry name" value="DUF6534 DOMAIN-CONTAINING PROTEIN"/>
    <property type="match status" value="1"/>
</dbReference>
<dbReference type="PANTHER" id="PTHR40465">
    <property type="entry name" value="CHROMOSOME 1, WHOLE GENOME SHOTGUN SEQUENCE"/>
    <property type="match status" value="1"/>
</dbReference>
<proteinExistence type="predicted"/>
<comment type="caution">
    <text evidence="4">The sequence shown here is derived from an EMBL/GenBank/DDBJ whole genome shotgun (WGS) entry which is preliminary data.</text>
</comment>
<feature type="transmembrane region" description="Helical" evidence="2">
    <location>
        <begin position="179"/>
        <end position="201"/>
    </location>
</feature>
<dbReference type="EMBL" id="RSCD01000001">
    <property type="protein sequence ID" value="RSH95326.1"/>
    <property type="molecule type" value="Genomic_DNA"/>
</dbReference>
<accession>A0A427YWB1</accession>
<evidence type="ECO:0000259" key="3">
    <source>
        <dbReference type="Pfam" id="PF20152"/>
    </source>
</evidence>
<sequence length="357" mass="39779">MLGHLSHLASRAQLPEAEAAASFAGSELYTLRVMFAPIIVDLFFAGVLAMQLMSYFSYQKGDRWWVRATVITVAVINYSFTGYLIFLVQNLYVQNFGLWAPFTQTNVLAWAPFIDSLNSFVVQVFMSYRAYRLCNRQILIPIAVFLLCLMSVGATLAVLIIFTNLAAVAEASKVRVPELVWLSSIMTADLIITVSILYGLIRSKTGWAHTDKIVTKLIRMTIESQVPPLCIAIGFMSEFVRTPSNLLGAMFQNMQIKLYAMGLMYSLNSRITFQQQSVADDKTAGGQVYAMSSRHNPRTEIQVTMETETYVQGPYAGFEGDNKARNPDSDSLSDIEGGKNNLALNSQARLTSPEHRI</sequence>
<organism evidence="4 5">
    <name type="scientific">Saitozyma podzolica</name>
    <dbReference type="NCBI Taxonomy" id="1890683"/>
    <lineage>
        <taxon>Eukaryota</taxon>
        <taxon>Fungi</taxon>
        <taxon>Dikarya</taxon>
        <taxon>Basidiomycota</taxon>
        <taxon>Agaricomycotina</taxon>
        <taxon>Tremellomycetes</taxon>
        <taxon>Tremellales</taxon>
        <taxon>Trimorphomycetaceae</taxon>
        <taxon>Saitozyma</taxon>
    </lineage>
</organism>
<feature type="transmembrane region" description="Helical" evidence="2">
    <location>
        <begin position="107"/>
        <end position="126"/>
    </location>
</feature>
<evidence type="ECO:0000313" key="4">
    <source>
        <dbReference type="EMBL" id="RSH95326.1"/>
    </source>
</evidence>
<dbReference type="Pfam" id="PF20152">
    <property type="entry name" value="DUF6534"/>
    <property type="match status" value="1"/>
</dbReference>
<keyword evidence="2" id="KW-0472">Membrane</keyword>
<dbReference type="OrthoDB" id="2562493at2759"/>
<dbReference type="STRING" id="1890683.A0A427YWB1"/>
<keyword evidence="5" id="KW-1185">Reference proteome</keyword>
<dbReference type="AlphaFoldDB" id="A0A427YWB1"/>
<dbReference type="InterPro" id="IPR045339">
    <property type="entry name" value="DUF6534"/>
</dbReference>